<dbReference type="GO" id="GO:0008483">
    <property type="term" value="F:transaminase activity"/>
    <property type="evidence" value="ECO:0007669"/>
    <property type="project" value="UniProtKB-KW"/>
</dbReference>
<dbReference type="InterPro" id="IPR050859">
    <property type="entry name" value="Class-I_PLP-dep_aminotransf"/>
</dbReference>
<dbReference type="InterPro" id="IPR004839">
    <property type="entry name" value="Aminotransferase_I/II_large"/>
</dbReference>
<dbReference type="AlphaFoldDB" id="A0A3R9WZY7"/>
<feature type="domain" description="Aminotransferase class I/classII large" evidence="6">
    <location>
        <begin position="128"/>
        <end position="430"/>
    </location>
</feature>
<dbReference type="CDD" id="cd00609">
    <property type="entry name" value="AAT_like"/>
    <property type="match status" value="1"/>
</dbReference>
<dbReference type="PANTHER" id="PTHR42790:SF19">
    <property type="entry name" value="KYNURENINE_ALPHA-AMINOADIPATE AMINOTRANSFERASE, MITOCHONDRIAL"/>
    <property type="match status" value="1"/>
</dbReference>
<comment type="cofactor">
    <cofactor evidence="1">
        <name>pyridoxal 5'-phosphate</name>
        <dbReference type="ChEBI" id="CHEBI:597326"/>
    </cofactor>
</comment>
<evidence type="ECO:0000256" key="4">
    <source>
        <dbReference type="ARBA" id="ARBA00022898"/>
    </source>
</evidence>
<evidence type="ECO:0000256" key="5">
    <source>
        <dbReference type="SAM" id="Phobius"/>
    </source>
</evidence>
<evidence type="ECO:0000313" key="7">
    <source>
        <dbReference type="EMBL" id="RSN71514.1"/>
    </source>
</evidence>
<evidence type="ECO:0000256" key="2">
    <source>
        <dbReference type="ARBA" id="ARBA00022576"/>
    </source>
</evidence>
<evidence type="ECO:0000259" key="6">
    <source>
        <dbReference type="Pfam" id="PF00155"/>
    </source>
</evidence>
<keyword evidence="8" id="KW-1185">Reference proteome</keyword>
<dbReference type="Pfam" id="PF00155">
    <property type="entry name" value="Aminotran_1_2"/>
    <property type="match status" value="1"/>
</dbReference>
<dbReference type="GO" id="GO:1901605">
    <property type="term" value="P:alpha-amino acid metabolic process"/>
    <property type="evidence" value="ECO:0007669"/>
    <property type="project" value="TreeGrafter"/>
</dbReference>
<evidence type="ECO:0000313" key="8">
    <source>
        <dbReference type="Proteomes" id="UP000277582"/>
    </source>
</evidence>
<sequence length="481" mass="54694">MLGPINLIIVVISCIVLTVSVLLVGTYIPFGIKMAFKDMFKFLSPPHLSSGNLVIRQRSFDFATWTHLVPESEIRALLRYAVKYYFAGGKPGVLPLTVLPRIMVEMGLEDFELLSSSDDHKVVIDHYNYAPTDGLMSLRKVLADLMIRRDYLPLDKEEGWKDVIITTGSQQAIYAIMDVLIDPGDVVIVPRPVYLGFVNVAVKFGARVITVPQDKEGVDPEHVDKAIEESKKRFGKVPDIIYVVPDSDNPTGTTMPEKRRKDLFEVAASHGSLIVEDAAYREIQFGDQRIRPIKAFDKENSHVIYMRTTSKEVAVVRVGYSVMPKDVAEQVIKVKGYLDLCTPVLCQRFARYYYERYFEREIDKVRKEYEKRCRVMAKAIDESFPEGERTDPKGGFFIWWSSKRKDFDSKKFLDIAIKEDVAYVPGQAFYPSIGMAYQPGVGLSDNIVERNGMRLGYSYLSPEEIEEGINRLGSILRRHLG</sequence>
<keyword evidence="4" id="KW-0663">Pyridoxal phosphate</keyword>
<name>A0A3R9WZY7_9CREN</name>
<comment type="caution">
    <text evidence="7">The sequence shown here is derived from an EMBL/GenBank/DDBJ whole genome shotgun (WGS) entry which is preliminary data.</text>
</comment>
<organism evidence="7 8">
    <name type="scientific">Candidatus Methanodesulfokora washburnensis</name>
    <dbReference type="NCBI Taxonomy" id="2478471"/>
    <lineage>
        <taxon>Archaea</taxon>
        <taxon>Thermoproteota</taxon>
        <taxon>Candidatus Korarchaeia</taxon>
        <taxon>Candidatus Korarchaeia incertae sedis</taxon>
        <taxon>Candidatus Methanodesulfokora</taxon>
    </lineage>
</organism>
<gene>
    <name evidence="7" type="ORF">D6D85_15735</name>
</gene>
<dbReference type="InterPro" id="IPR015421">
    <property type="entry name" value="PyrdxlP-dep_Trfase_major"/>
</dbReference>
<feature type="transmembrane region" description="Helical" evidence="5">
    <location>
        <begin position="6"/>
        <end position="30"/>
    </location>
</feature>
<evidence type="ECO:0000256" key="1">
    <source>
        <dbReference type="ARBA" id="ARBA00001933"/>
    </source>
</evidence>
<protein>
    <submittedName>
        <fullName evidence="7">PLP-dependent aminotransferase family protein</fullName>
    </submittedName>
</protein>
<dbReference type="Proteomes" id="UP000277582">
    <property type="component" value="Unassembled WGS sequence"/>
</dbReference>
<proteinExistence type="predicted"/>
<accession>A0A3R9WZY7</accession>
<dbReference type="InterPro" id="IPR015424">
    <property type="entry name" value="PyrdxlP-dep_Trfase"/>
</dbReference>
<reference evidence="7 8" key="1">
    <citation type="submission" date="2018-10" db="EMBL/GenBank/DDBJ databases">
        <title>Co-occurring genomic capacity for anaerobic methane metabolism and dissimilatory sulfite reduction discovered in the Korarchaeota.</title>
        <authorList>
            <person name="Mckay L.J."/>
            <person name="Dlakic M."/>
            <person name="Fields M.W."/>
            <person name="Delmont T.O."/>
            <person name="Eren A.M."/>
            <person name="Jay Z.J."/>
            <person name="Klingelsmith K.B."/>
            <person name="Rusch D.B."/>
            <person name="Inskeep W.P."/>
        </authorList>
    </citation>
    <scope>NUCLEOTIDE SEQUENCE [LARGE SCALE GENOMIC DNA]</scope>
    <source>
        <strain evidence="7 8">MDKW</strain>
    </source>
</reference>
<keyword evidence="5" id="KW-0812">Transmembrane</keyword>
<keyword evidence="2 7" id="KW-0032">Aminotransferase</keyword>
<dbReference type="Gene3D" id="3.40.640.10">
    <property type="entry name" value="Type I PLP-dependent aspartate aminotransferase-like (Major domain)"/>
    <property type="match status" value="1"/>
</dbReference>
<keyword evidence="5" id="KW-1133">Transmembrane helix</keyword>
<dbReference type="InterPro" id="IPR015422">
    <property type="entry name" value="PyrdxlP-dep_Trfase_small"/>
</dbReference>
<dbReference type="PANTHER" id="PTHR42790">
    <property type="entry name" value="AMINOTRANSFERASE"/>
    <property type="match status" value="1"/>
</dbReference>
<dbReference type="Gene3D" id="3.90.1150.10">
    <property type="entry name" value="Aspartate Aminotransferase, domain 1"/>
    <property type="match status" value="1"/>
</dbReference>
<dbReference type="GO" id="GO:0030170">
    <property type="term" value="F:pyridoxal phosphate binding"/>
    <property type="evidence" value="ECO:0007669"/>
    <property type="project" value="InterPro"/>
</dbReference>
<dbReference type="SUPFAM" id="SSF53383">
    <property type="entry name" value="PLP-dependent transferases"/>
    <property type="match status" value="1"/>
</dbReference>
<keyword evidence="3 7" id="KW-0808">Transferase</keyword>
<dbReference type="EMBL" id="RCOS01000173">
    <property type="protein sequence ID" value="RSN71514.1"/>
    <property type="molecule type" value="Genomic_DNA"/>
</dbReference>
<keyword evidence="5" id="KW-0472">Membrane</keyword>
<evidence type="ECO:0000256" key="3">
    <source>
        <dbReference type="ARBA" id="ARBA00022679"/>
    </source>
</evidence>